<dbReference type="VEuPathDB" id="FungiDB:P175DRAFT_0503429"/>
<dbReference type="GeneID" id="63814516"/>
<evidence type="ECO:0000313" key="3">
    <source>
        <dbReference type="Proteomes" id="UP000244073"/>
    </source>
</evidence>
<dbReference type="EMBL" id="MSFN02000007">
    <property type="protein sequence ID" value="PTU18631.1"/>
    <property type="molecule type" value="Genomic_DNA"/>
</dbReference>
<feature type="chain" id="PRO_5015768511" evidence="1">
    <location>
        <begin position="23"/>
        <end position="60"/>
    </location>
</feature>
<name>A0A2T5LQR7_9EURO</name>
<accession>A0A2T5LQR7</accession>
<organism evidence="2 3">
    <name type="scientific">Aspergillus ochraceoroseus IBT 24754</name>
    <dbReference type="NCBI Taxonomy" id="1392256"/>
    <lineage>
        <taxon>Eukaryota</taxon>
        <taxon>Fungi</taxon>
        <taxon>Dikarya</taxon>
        <taxon>Ascomycota</taxon>
        <taxon>Pezizomycotina</taxon>
        <taxon>Eurotiomycetes</taxon>
        <taxon>Eurotiomycetidae</taxon>
        <taxon>Eurotiales</taxon>
        <taxon>Aspergillaceae</taxon>
        <taxon>Aspergillus</taxon>
        <taxon>Aspergillus subgen. Nidulantes</taxon>
    </lineage>
</organism>
<evidence type="ECO:0000313" key="2">
    <source>
        <dbReference type="EMBL" id="PTU18631.1"/>
    </source>
</evidence>
<gene>
    <name evidence="2" type="ORF">P175DRAFT_0503429</name>
</gene>
<comment type="caution">
    <text evidence="2">The sequence shown here is derived from an EMBL/GenBank/DDBJ whole genome shotgun (WGS) entry which is preliminary data.</text>
</comment>
<dbReference type="AlphaFoldDB" id="A0A2T5LQR7"/>
<sequence length="60" mass="7300">MKTRKIISLPFFIFFWLPLVLRNLRPEYNPASIERVPRTREMVISLPTIVRGMFDFFRLE</sequence>
<protein>
    <submittedName>
        <fullName evidence="2">Uncharacterized protein</fullName>
    </submittedName>
</protein>
<dbReference type="RefSeq" id="XP_040750023.1">
    <property type="nucleotide sequence ID" value="XM_040897634.1"/>
</dbReference>
<proteinExistence type="predicted"/>
<feature type="signal peptide" evidence="1">
    <location>
        <begin position="1"/>
        <end position="22"/>
    </location>
</feature>
<evidence type="ECO:0000256" key="1">
    <source>
        <dbReference type="SAM" id="SignalP"/>
    </source>
</evidence>
<reference evidence="2 3" key="1">
    <citation type="journal article" date="2018" name="Proc. Natl. Acad. Sci. U.S.A.">
        <title>Linking secondary metabolites to gene clusters through genome sequencing of six diverse Aspergillus species.</title>
        <authorList>
            <person name="Kaerboelling I."/>
            <person name="Vesth T.C."/>
            <person name="Frisvad J.C."/>
            <person name="Nybo J.L."/>
            <person name="Theobald S."/>
            <person name="Kuo A."/>
            <person name="Bowyer P."/>
            <person name="Matsuda Y."/>
            <person name="Mondo S."/>
            <person name="Lyhne E.K."/>
            <person name="Kogle M.E."/>
            <person name="Clum A."/>
            <person name="Lipzen A."/>
            <person name="Salamov A."/>
            <person name="Ngan C.Y."/>
            <person name="Daum C."/>
            <person name="Chiniquy J."/>
            <person name="Barry K."/>
            <person name="LaButti K."/>
            <person name="Haridas S."/>
            <person name="Simmons B.A."/>
            <person name="Magnuson J.K."/>
            <person name="Mortensen U.H."/>
            <person name="Larsen T.O."/>
            <person name="Grigoriev I.V."/>
            <person name="Baker S.E."/>
            <person name="Andersen M.R."/>
        </authorList>
    </citation>
    <scope>NUCLEOTIDE SEQUENCE [LARGE SCALE GENOMIC DNA]</scope>
    <source>
        <strain evidence="2 3">IBT 24754</strain>
    </source>
</reference>
<dbReference type="Proteomes" id="UP000244073">
    <property type="component" value="Unassembled WGS sequence"/>
</dbReference>
<keyword evidence="1" id="KW-0732">Signal</keyword>